<evidence type="ECO:0000313" key="4">
    <source>
        <dbReference type="Proteomes" id="UP000017559"/>
    </source>
</evidence>
<gene>
    <name evidence="3" type="ORF">Moror_11941</name>
</gene>
<organism evidence="3 4">
    <name type="scientific">Moniliophthora roreri (strain MCA 2997)</name>
    <name type="common">Cocoa frosty pod rot fungus</name>
    <name type="synonym">Crinipellis roreri</name>
    <dbReference type="NCBI Taxonomy" id="1381753"/>
    <lineage>
        <taxon>Eukaryota</taxon>
        <taxon>Fungi</taxon>
        <taxon>Dikarya</taxon>
        <taxon>Basidiomycota</taxon>
        <taxon>Agaricomycotina</taxon>
        <taxon>Agaricomycetes</taxon>
        <taxon>Agaricomycetidae</taxon>
        <taxon>Agaricales</taxon>
        <taxon>Marasmiineae</taxon>
        <taxon>Marasmiaceae</taxon>
        <taxon>Moniliophthora</taxon>
    </lineage>
</organism>
<sequence length="93" mass="11102">MSAANPVQYQEHLNVDAYLNLISFTLIYYEYFITLEIEVERYWAHWRTFSLASTIFFLNRYVAVFGHVPVIVQYFWTKEPSPYKQVTCVLFCG</sequence>
<keyword evidence="4" id="KW-1185">Reference proteome</keyword>
<comment type="caution">
    <text evidence="3">The sequence shown here is derived from an EMBL/GenBank/DDBJ whole genome shotgun (WGS) entry which is preliminary data.</text>
</comment>
<feature type="transmembrane region" description="Helical" evidence="1">
    <location>
        <begin position="49"/>
        <end position="76"/>
    </location>
</feature>
<keyword evidence="1" id="KW-0812">Transmembrane</keyword>
<proteinExistence type="predicted"/>
<keyword evidence="1" id="KW-1133">Transmembrane helix</keyword>
<evidence type="ECO:0000256" key="1">
    <source>
        <dbReference type="SAM" id="Phobius"/>
    </source>
</evidence>
<feature type="transmembrane region" description="Helical" evidence="1">
    <location>
        <begin position="17"/>
        <end position="37"/>
    </location>
</feature>
<dbReference type="EMBL" id="AWSO01000847">
    <property type="protein sequence ID" value="ESK87060.1"/>
    <property type="molecule type" value="Genomic_DNA"/>
</dbReference>
<keyword evidence="1" id="KW-0472">Membrane</keyword>
<evidence type="ECO:0000313" key="3">
    <source>
        <dbReference type="EMBL" id="ESK87060.1"/>
    </source>
</evidence>
<dbReference type="KEGG" id="mrr:Moror_11941"/>
<protein>
    <recommendedName>
        <fullName evidence="2">DUF6533 domain-containing protein</fullName>
    </recommendedName>
</protein>
<dbReference type="Proteomes" id="UP000017559">
    <property type="component" value="Unassembled WGS sequence"/>
</dbReference>
<dbReference type="InterPro" id="IPR045340">
    <property type="entry name" value="DUF6533"/>
</dbReference>
<dbReference type="OrthoDB" id="2745134at2759"/>
<reference evidence="3 4" key="1">
    <citation type="journal article" date="2014" name="BMC Genomics">
        <title>Genome and secretome analysis of the hemibiotrophic fungal pathogen, Moniliophthora roreri, which causes frosty pod rot disease of cacao: mechanisms of the biotrophic and necrotrophic phases.</title>
        <authorList>
            <person name="Meinhardt L.W."/>
            <person name="Costa G.G.L."/>
            <person name="Thomazella D.P.T."/>
            <person name="Teixeira P.J.P.L."/>
            <person name="Carazzolle M.F."/>
            <person name="Schuster S.C."/>
            <person name="Carlson J.E."/>
            <person name="Guiltinan M.J."/>
            <person name="Mieczkowski P."/>
            <person name="Farmer A."/>
            <person name="Ramaraj T."/>
            <person name="Crozier J."/>
            <person name="Davis R.E."/>
            <person name="Shao J."/>
            <person name="Melnick R.L."/>
            <person name="Pereira G.A.G."/>
            <person name="Bailey B.A."/>
        </authorList>
    </citation>
    <scope>NUCLEOTIDE SEQUENCE [LARGE SCALE GENOMIC DNA]</scope>
    <source>
        <strain evidence="3 4">MCA 2997</strain>
    </source>
</reference>
<evidence type="ECO:0000259" key="2">
    <source>
        <dbReference type="Pfam" id="PF20151"/>
    </source>
</evidence>
<dbReference type="AlphaFoldDB" id="V2X3L5"/>
<feature type="domain" description="DUF6533" evidence="2">
    <location>
        <begin position="18"/>
        <end position="64"/>
    </location>
</feature>
<dbReference type="Pfam" id="PF20151">
    <property type="entry name" value="DUF6533"/>
    <property type="match status" value="1"/>
</dbReference>
<accession>V2X3L5</accession>
<dbReference type="HOGENOM" id="CLU_190857_0_0_1"/>
<name>V2X3L5_MONRO</name>